<reference evidence="7 8" key="1">
    <citation type="submission" date="2023-03" db="EMBL/GenBank/DDBJ databases">
        <title>Complete genome sequence of Tepidibacter sp. SWIR-1, isolated from a deep-sea hydrothermal vent.</title>
        <authorList>
            <person name="Li X."/>
        </authorList>
    </citation>
    <scope>NUCLEOTIDE SEQUENCE [LARGE SCALE GENOMIC DNA]</scope>
    <source>
        <strain evidence="7 8">SWIR-1</strain>
    </source>
</reference>
<keyword evidence="5 6" id="KW-0472">Membrane</keyword>
<evidence type="ECO:0000256" key="3">
    <source>
        <dbReference type="ARBA" id="ARBA00022692"/>
    </source>
</evidence>
<accession>A0ABY8EB90</accession>
<dbReference type="Proteomes" id="UP001222800">
    <property type="component" value="Chromosome"/>
</dbReference>
<dbReference type="PANTHER" id="PTHR42770:SF7">
    <property type="entry name" value="MEMBRANE PROTEIN"/>
    <property type="match status" value="1"/>
</dbReference>
<proteinExistence type="predicted"/>
<sequence>MNQNTELKRNLSPLNIVALALGAIIGSGCFLLPGDVFLKTAGPLGTVIGLFIGAIMLCIIAYNYGYMINKYPVAGGEYAFSFKAFERNHAFICGWFLVLCYISIVPFNATALGVISKQAFPGIFEIGYLYSIEGSKVFVGEVLLGIVAVIIFAYTNIKGVKMTGNLQNIITGSLVGSVFFLLIAILINNEVEYSNFIPMFPSNINPIKGILSIVAITPFLFVGFDSIPQVAEEYDFSPRLVFKLMLATIFFGFFMYISVNTITAIVFPWEEFILSNPDWATGQAVQYILGKFGMMLLFISLFAAIIAGINGFYVAASRLLYSMGRSSALPYWFGKLHPKYNTPANAIIFVGACSMIAPWFGREVLGWIVDMSSLGAAVGFLHTSMASYKIAKESNDFEKNKLLKISSILGCIFSSGFLGLLLIPGLPSSLSKQVLIILGLWIVLGIVFYLAVCKEYRSLSHQELEDKIFNKAV</sequence>
<evidence type="ECO:0000256" key="5">
    <source>
        <dbReference type="ARBA" id="ARBA00023136"/>
    </source>
</evidence>
<evidence type="ECO:0000313" key="8">
    <source>
        <dbReference type="Proteomes" id="UP001222800"/>
    </source>
</evidence>
<gene>
    <name evidence="7" type="ORF">P4S50_17795</name>
</gene>
<evidence type="ECO:0000313" key="7">
    <source>
        <dbReference type="EMBL" id="WFD10187.1"/>
    </source>
</evidence>
<feature type="transmembrane region" description="Helical" evidence="6">
    <location>
        <begin position="135"/>
        <end position="157"/>
    </location>
</feature>
<feature type="transmembrane region" description="Helical" evidence="6">
    <location>
        <begin position="207"/>
        <end position="224"/>
    </location>
</feature>
<feature type="transmembrane region" description="Helical" evidence="6">
    <location>
        <begin position="40"/>
        <end position="62"/>
    </location>
</feature>
<evidence type="ECO:0000256" key="2">
    <source>
        <dbReference type="ARBA" id="ARBA00022475"/>
    </source>
</evidence>
<dbReference type="PIRSF" id="PIRSF006060">
    <property type="entry name" value="AA_transporter"/>
    <property type="match status" value="1"/>
</dbReference>
<evidence type="ECO:0000256" key="6">
    <source>
        <dbReference type="SAM" id="Phobius"/>
    </source>
</evidence>
<dbReference type="InterPro" id="IPR050367">
    <property type="entry name" value="APC_superfamily"/>
</dbReference>
<feature type="transmembrane region" description="Helical" evidence="6">
    <location>
        <begin position="342"/>
        <end position="361"/>
    </location>
</feature>
<dbReference type="InterPro" id="IPR002293">
    <property type="entry name" value="AA/rel_permease1"/>
</dbReference>
<keyword evidence="8" id="KW-1185">Reference proteome</keyword>
<feature type="transmembrane region" description="Helical" evidence="6">
    <location>
        <begin position="244"/>
        <end position="269"/>
    </location>
</feature>
<protein>
    <submittedName>
        <fullName evidence="7">APC family permease</fullName>
    </submittedName>
</protein>
<feature type="transmembrane region" description="Helical" evidence="6">
    <location>
        <begin position="434"/>
        <end position="452"/>
    </location>
</feature>
<feature type="transmembrane region" description="Helical" evidence="6">
    <location>
        <begin position="90"/>
        <end position="115"/>
    </location>
</feature>
<feature type="transmembrane region" description="Helical" evidence="6">
    <location>
        <begin position="169"/>
        <end position="187"/>
    </location>
</feature>
<keyword evidence="3 6" id="KW-0812">Transmembrane</keyword>
<keyword evidence="2" id="KW-1003">Cell membrane</keyword>
<feature type="transmembrane region" description="Helical" evidence="6">
    <location>
        <begin position="402"/>
        <end position="422"/>
    </location>
</feature>
<dbReference type="EMBL" id="CP120733">
    <property type="protein sequence ID" value="WFD10187.1"/>
    <property type="molecule type" value="Genomic_DNA"/>
</dbReference>
<organism evidence="7 8">
    <name type="scientific">Tepidibacter hydrothermalis</name>
    <dbReference type="NCBI Taxonomy" id="3036126"/>
    <lineage>
        <taxon>Bacteria</taxon>
        <taxon>Bacillati</taxon>
        <taxon>Bacillota</taxon>
        <taxon>Clostridia</taxon>
        <taxon>Peptostreptococcales</taxon>
        <taxon>Peptostreptococcaceae</taxon>
        <taxon>Tepidibacter</taxon>
    </lineage>
</organism>
<keyword evidence="4 6" id="KW-1133">Transmembrane helix</keyword>
<dbReference type="RefSeq" id="WP_277732165.1">
    <property type="nucleotide sequence ID" value="NZ_CP120733.1"/>
</dbReference>
<evidence type="ECO:0000256" key="1">
    <source>
        <dbReference type="ARBA" id="ARBA00004651"/>
    </source>
</evidence>
<dbReference type="Gene3D" id="1.20.1740.10">
    <property type="entry name" value="Amino acid/polyamine transporter I"/>
    <property type="match status" value="1"/>
</dbReference>
<comment type="subcellular location">
    <subcellularLocation>
        <location evidence="1">Cell membrane</location>
        <topology evidence="1">Multi-pass membrane protein</topology>
    </subcellularLocation>
</comment>
<feature type="transmembrane region" description="Helical" evidence="6">
    <location>
        <begin position="295"/>
        <end position="321"/>
    </location>
</feature>
<dbReference type="PANTHER" id="PTHR42770">
    <property type="entry name" value="AMINO ACID TRANSPORTER-RELATED"/>
    <property type="match status" value="1"/>
</dbReference>
<name>A0ABY8EB90_9FIRM</name>
<evidence type="ECO:0000256" key="4">
    <source>
        <dbReference type="ARBA" id="ARBA00022989"/>
    </source>
</evidence>
<dbReference type="Pfam" id="PF13520">
    <property type="entry name" value="AA_permease_2"/>
    <property type="match status" value="1"/>
</dbReference>
<feature type="transmembrane region" description="Helical" evidence="6">
    <location>
        <begin position="367"/>
        <end position="390"/>
    </location>
</feature>
<feature type="transmembrane region" description="Helical" evidence="6">
    <location>
        <begin position="12"/>
        <end position="34"/>
    </location>
</feature>